<accession>A0A2K8U568</accession>
<keyword evidence="3" id="KW-1185">Reference proteome</keyword>
<reference evidence="2 3" key="1">
    <citation type="submission" date="2017-03" db="EMBL/GenBank/DDBJ databases">
        <title>Complete genome sequence of Candidatus 'Thiodictyon syntrophicum' sp. nov. strain Cad16T, a photolithoautotroph purple sulfur bacterium isolated from an alpine meromictic lake.</title>
        <authorList>
            <person name="Luedin S.M."/>
            <person name="Pothier J.F."/>
            <person name="Danza F."/>
            <person name="Storelli N."/>
            <person name="Wittwer M."/>
            <person name="Tonolla M."/>
        </authorList>
    </citation>
    <scope>NUCLEOTIDE SEQUENCE [LARGE SCALE GENOMIC DNA]</scope>
    <source>
        <strain evidence="2 3">Cad16T</strain>
    </source>
</reference>
<evidence type="ECO:0000313" key="2">
    <source>
        <dbReference type="EMBL" id="AUB80724.1"/>
    </source>
</evidence>
<dbReference type="Proteomes" id="UP000232638">
    <property type="component" value="Chromosome"/>
</dbReference>
<dbReference type="Gene3D" id="1.20.120.330">
    <property type="entry name" value="Nucleotidyltransferases domain 2"/>
    <property type="match status" value="1"/>
</dbReference>
<dbReference type="SUPFAM" id="SSF81593">
    <property type="entry name" value="Nucleotidyltransferase substrate binding subunit/domain"/>
    <property type="match status" value="1"/>
</dbReference>
<feature type="domain" description="HEPN" evidence="1">
    <location>
        <begin position="32"/>
        <end position="120"/>
    </location>
</feature>
<sequence length="131" mass="14667">MSMHSAQAQSMMAAGLRDRLTLRLLRDSGEAPVEVMGFHAQQACEKFIKAVLVLHGVIFERTHDLALLSSLCATHRILVPADLDALRILNSFAVRFRYETCSVPLFDQLQATAMVEELREWAERELAAALD</sequence>
<proteinExistence type="predicted"/>
<dbReference type="Pfam" id="PF05168">
    <property type="entry name" value="HEPN"/>
    <property type="match status" value="1"/>
</dbReference>
<name>A0A2K8U568_9GAMM</name>
<dbReference type="EMBL" id="CP020370">
    <property type="protein sequence ID" value="AUB80724.1"/>
    <property type="molecule type" value="Genomic_DNA"/>
</dbReference>
<dbReference type="AlphaFoldDB" id="A0A2K8U568"/>
<organism evidence="2 3">
    <name type="scientific">Candidatus Thiodictyon syntrophicum</name>
    <dbReference type="NCBI Taxonomy" id="1166950"/>
    <lineage>
        <taxon>Bacteria</taxon>
        <taxon>Pseudomonadati</taxon>
        <taxon>Pseudomonadota</taxon>
        <taxon>Gammaproteobacteria</taxon>
        <taxon>Chromatiales</taxon>
        <taxon>Chromatiaceae</taxon>
        <taxon>Thiodictyon</taxon>
    </lineage>
</organism>
<evidence type="ECO:0000313" key="3">
    <source>
        <dbReference type="Proteomes" id="UP000232638"/>
    </source>
</evidence>
<dbReference type="KEGG" id="tsy:THSYN_07005"/>
<evidence type="ECO:0000259" key="1">
    <source>
        <dbReference type="Pfam" id="PF05168"/>
    </source>
</evidence>
<protein>
    <recommendedName>
        <fullName evidence="1">HEPN domain-containing protein</fullName>
    </recommendedName>
</protein>
<dbReference type="InterPro" id="IPR007842">
    <property type="entry name" value="HEPN_dom"/>
</dbReference>
<gene>
    <name evidence="2" type="ORF">THSYN_07005</name>
</gene>